<feature type="non-terminal residue" evidence="1">
    <location>
        <position position="88"/>
    </location>
</feature>
<protein>
    <submittedName>
        <fullName evidence="1">5297_t:CDS:1</fullName>
    </submittedName>
</protein>
<name>A0ACA9SHX6_9GLOM</name>
<proteinExistence type="predicted"/>
<sequence length="88" mass="10224">INYALRAHKRDPFIEFIKGMLMTPFVLHAKPVPPKGDSTDNYVNVDENQMDANVTRYCDILSSIEELINEHIRKEKKGVPEQSRLKRL</sequence>
<keyword evidence="2" id="KW-1185">Reference proteome</keyword>
<dbReference type="EMBL" id="CAJVQC010122604">
    <property type="protein sequence ID" value="CAG8839097.1"/>
    <property type="molecule type" value="Genomic_DNA"/>
</dbReference>
<comment type="caution">
    <text evidence="1">The sequence shown here is derived from an EMBL/GenBank/DDBJ whole genome shotgun (WGS) entry which is preliminary data.</text>
</comment>
<evidence type="ECO:0000313" key="1">
    <source>
        <dbReference type="EMBL" id="CAG8839097.1"/>
    </source>
</evidence>
<evidence type="ECO:0000313" key="2">
    <source>
        <dbReference type="Proteomes" id="UP000789920"/>
    </source>
</evidence>
<accession>A0ACA9SHX6</accession>
<dbReference type="Proteomes" id="UP000789920">
    <property type="component" value="Unassembled WGS sequence"/>
</dbReference>
<reference evidence="1" key="1">
    <citation type="submission" date="2021-06" db="EMBL/GenBank/DDBJ databases">
        <authorList>
            <person name="Kallberg Y."/>
            <person name="Tangrot J."/>
            <person name="Rosling A."/>
        </authorList>
    </citation>
    <scope>NUCLEOTIDE SEQUENCE</scope>
    <source>
        <strain evidence="1">MA461A</strain>
    </source>
</reference>
<organism evidence="1 2">
    <name type="scientific">Racocetra persica</name>
    <dbReference type="NCBI Taxonomy" id="160502"/>
    <lineage>
        <taxon>Eukaryota</taxon>
        <taxon>Fungi</taxon>
        <taxon>Fungi incertae sedis</taxon>
        <taxon>Mucoromycota</taxon>
        <taxon>Glomeromycotina</taxon>
        <taxon>Glomeromycetes</taxon>
        <taxon>Diversisporales</taxon>
        <taxon>Gigasporaceae</taxon>
        <taxon>Racocetra</taxon>
    </lineage>
</organism>
<feature type="non-terminal residue" evidence="1">
    <location>
        <position position="1"/>
    </location>
</feature>
<gene>
    <name evidence="1" type="ORF">RPERSI_LOCUS30921</name>
</gene>